<evidence type="ECO:0000313" key="2">
    <source>
        <dbReference type="Proteomes" id="UP001195769"/>
    </source>
</evidence>
<sequence>MSTALLEVINLFNGAGAIIFVERYYHGPPQFHIVPCVNIKDSPSRPGAHEPAIRVLVVSEHVCMHPTMFAAVIWSIAHDPGVVTVCTESEELAELLAHEAGMICCVECGEDVHS</sequence>
<dbReference type="RefSeq" id="XP_041219953.1">
    <property type="nucleotide sequence ID" value="XM_041370492.1"/>
</dbReference>
<dbReference type="Proteomes" id="UP001195769">
    <property type="component" value="Unassembled WGS sequence"/>
</dbReference>
<name>A0AAD4DV05_9AGAM</name>
<keyword evidence="2" id="KW-1185">Reference proteome</keyword>
<proteinExistence type="predicted"/>
<organism evidence="1 2">
    <name type="scientific">Suillus fuscotomentosus</name>
    <dbReference type="NCBI Taxonomy" id="1912939"/>
    <lineage>
        <taxon>Eukaryota</taxon>
        <taxon>Fungi</taxon>
        <taxon>Dikarya</taxon>
        <taxon>Basidiomycota</taxon>
        <taxon>Agaricomycotina</taxon>
        <taxon>Agaricomycetes</taxon>
        <taxon>Agaricomycetidae</taxon>
        <taxon>Boletales</taxon>
        <taxon>Suillineae</taxon>
        <taxon>Suillaceae</taxon>
        <taxon>Suillus</taxon>
    </lineage>
</organism>
<dbReference type="GeneID" id="64664790"/>
<protein>
    <submittedName>
        <fullName evidence="1">Uncharacterized protein</fullName>
    </submittedName>
</protein>
<dbReference type="AlphaFoldDB" id="A0AAD4DV05"/>
<accession>A0AAD4DV05</accession>
<gene>
    <name evidence="1" type="ORF">F5891DRAFT_1281675</name>
</gene>
<comment type="caution">
    <text evidence="1">The sequence shown here is derived from an EMBL/GenBank/DDBJ whole genome shotgun (WGS) entry which is preliminary data.</text>
</comment>
<evidence type="ECO:0000313" key="1">
    <source>
        <dbReference type="EMBL" id="KAG1894377.1"/>
    </source>
</evidence>
<reference evidence="1" key="1">
    <citation type="journal article" date="2020" name="New Phytol.">
        <title>Comparative genomics reveals dynamic genome evolution in host specialist ectomycorrhizal fungi.</title>
        <authorList>
            <person name="Lofgren L.A."/>
            <person name="Nguyen N.H."/>
            <person name="Vilgalys R."/>
            <person name="Ruytinx J."/>
            <person name="Liao H.L."/>
            <person name="Branco S."/>
            <person name="Kuo A."/>
            <person name="LaButti K."/>
            <person name="Lipzen A."/>
            <person name="Andreopoulos W."/>
            <person name="Pangilinan J."/>
            <person name="Riley R."/>
            <person name="Hundley H."/>
            <person name="Na H."/>
            <person name="Barry K."/>
            <person name="Grigoriev I.V."/>
            <person name="Stajich J.E."/>
            <person name="Kennedy P.G."/>
        </authorList>
    </citation>
    <scope>NUCLEOTIDE SEQUENCE</scope>
    <source>
        <strain evidence="1">FC203</strain>
    </source>
</reference>
<dbReference type="EMBL" id="JABBWK010000081">
    <property type="protein sequence ID" value="KAG1894377.1"/>
    <property type="molecule type" value="Genomic_DNA"/>
</dbReference>